<keyword evidence="2" id="KW-1185">Reference proteome</keyword>
<gene>
    <name evidence="1" type="ORF">NDI76_01680</name>
</gene>
<accession>A0ABU2G9G4</accession>
<organism evidence="1 2">
    <name type="scientific">Halogeometricum salsisoli</name>
    <dbReference type="NCBI Taxonomy" id="2950536"/>
    <lineage>
        <taxon>Archaea</taxon>
        <taxon>Methanobacteriati</taxon>
        <taxon>Methanobacteriota</taxon>
        <taxon>Stenosarchaea group</taxon>
        <taxon>Halobacteria</taxon>
        <taxon>Halobacteriales</taxon>
        <taxon>Haloferacaceae</taxon>
        <taxon>Halogeometricum</taxon>
    </lineage>
</organism>
<protein>
    <submittedName>
        <fullName evidence="1">Uncharacterized protein</fullName>
    </submittedName>
</protein>
<dbReference type="Pfam" id="PF24336">
    <property type="entry name" value="DUF7504"/>
    <property type="match status" value="1"/>
</dbReference>
<name>A0ABU2G9G4_9EURY</name>
<reference evidence="1 2" key="1">
    <citation type="submission" date="2022-06" db="EMBL/GenBank/DDBJ databases">
        <title>Halogeometricum sp. a new haloarchaeum isolate from saline soil.</title>
        <authorList>
            <person name="Strakova D."/>
            <person name="Galisteo C."/>
            <person name="Sanchez-Porro C."/>
            <person name="Ventosa A."/>
        </authorList>
    </citation>
    <scope>NUCLEOTIDE SEQUENCE [LARGE SCALE GENOMIC DNA]</scope>
    <source>
        <strain evidence="1 2">S1BR25-6</strain>
    </source>
</reference>
<dbReference type="InterPro" id="IPR055927">
    <property type="entry name" value="DUF7504"/>
</dbReference>
<evidence type="ECO:0000313" key="1">
    <source>
        <dbReference type="EMBL" id="MDS0297451.1"/>
    </source>
</evidence>
<dbReference type="EMBL" id="JAMQOP010000001">
    <property type="protein sequence ID" value="MDS0297451.1"/>
    <property type="molecule type" value="Genomic_DNA"/>
</dbReference>
<sequence length="213" mass="23419">MELTDRVTRETRDAAGVLVLRPHSESDSDLTCKRLLAGGSRPVNLFGVCFSRPLTRWYDDWVAALDGPPENAAVVTTPDRATDDAPDGVAVETVPTPADLTSVGMQATRYTGSWADDSDAATIVSMESLDLLLRYVPLKTLYRFLHVLVGRLDALGFDERDTASTDRPRPGARGLFFLDPTTQKETTVTTLESLFHGVLSYEGDGQWRLRTQS</sequence>
<dbReference type="Proteomes" id="UP001257060">
    <property type="component" value="Unassembled WGS sequence"/>
</dbReference>
<dbReference type="RefSeq" id="WP_310922247.1">
    <property type="nucleotide sequence ID" value="NZ_JAMQOP010000001.1"/>
</dbReference>
<evidence type="ECO:0000313" key="2">
    <source>
        <dbReference type="Proteomes" id="UP001257060"/>
    </source>
</evidence>
<proteinExistence type="predicted"/>
<comment type="caution">
    <text evidence="1">The sequence shown here is derived from an EMBL/GenBank/DDBJ whole genome shotgun (WGS) entry which is preliminary data.</text>
</comment>